<evidence type="ECO:0000313" key="6">
    <source>
        <dbReference type="Proteomes" id="UP000595460"/>
    </source>
</evidence>
<dbReference type="InterPro" id="IPR020449">
    <property type="entry name" value="Tscrpt_reg_AraC-type_HTH"/>
</dbReference>
<dbReference type="Gene3D" id="3.20.80.10">
    <property type="entry name" value="Regulatory factor, effector binding domain"/>
    <property type="match status" value="1"/>
</dbReference>
<reference evidence="5 6" key="1">
    <citation type="submission" date="2021-01" db="EMBL/GenBank/DDBJ databases">
        <title>Genome seq and assembly of Devosia sp. G19.</title>
        <authorList>
            <person name="Chhetri G."/>
        </authorList>
    </citation>
    <scope>NUCLEOTIDE SEQUENCE [LARGE SCALE GENOMIC DNA]</scope>
    <source>
        <strain evidence="5 6">G19</strain>
    </source>
</reference>
<dbReference type="PROSITE" id="PS00041">
    <property type="entry name" value="HTH_ARAC_FAMILY_1"/>
    <property type="match status" value="1"/>
</dbReference>
<evidence type="ECO:0000259" key="4">
    <source>
        <dbReference type="PROSITE" id="PS01124"/>
    </source>
</evidence>
<dbReference type="PROSITE" id="PS01124">
    <property type="entry name" value="HTH_ARAC_FAMILY_2"/>
    <property type="match status" value="1"/>
</dbReference>
<dbReference type="Pfam" id="PF06445">
    <property type="entry name" value="GyrI-like"/>
    <property type="match status" value="1"/>
</dbReference>
<evidence type="ECO:0000256" key="2">
    <source>
        <dbReference type="ARBA" id="ARBA00023125"/>
    </source>
</evidence>
<dbReference type="Pfam" id="PF12833">
    <property type="entry name" value="HTH_18"/>
    <property type="match status" value="1"/>
</dbReference>
<evidence type="ECO:0000313" key="5">
    <source>
        <dbReference type="EMBL" id="QQR34797.1"/>
    </source>
</evidence>
<feature type="domain" description="HTH araC/xylS-type" evidence="4">
    <location>
        <begin position="5"/>
        <end position="103"/>
    </location>
</feature>
<proteinExistence type="predicted"/>
<dbReference type="InterPro" id="IPR010499">
    <property type="entry name" value="AraC_E-bd"/>
</dbReference>
<dbReference type="PANTHER" id="PTHR47504:SF5">
    <property type="entry name" value="RIGHT ORIGIN-BINDING PROTEIN"/>
    <property type="match status" value="1"/>
</dbReference>
<dbReference type="InterPro" id="IPR029442">
    <property type="entry name" value="GyrI-like"/>
</dbReference>
<dbReference type="SMART" id="SM00342">
    <property type="entry name" value="HTH_ARAC"/>
    <property type="match status" value="1"/>
</dbReference>
<keyword evidence="6" id="KW-1185">Reference proteome</keyword>
<organism evidence="5 6">
    <name type="scientific">Devosia oryziradicis</name>
    <dbReference type="NCBI Taxonomy" id="2801335"/>
    <lineage>
        <taxon>Bacteria</taxon>
        <taxon>Pseudomonadati</taxon>
        <taxon>Pseudomonadota</taxon>
        <taxon>Alphaproteobacteria</taxon>
        <taxon>Hyphomicrobiales</taxon>
        <taxon>Devosiaceae</taxon>
        <taxon>Devosia</taxon>
    </lineage>
</organism>
<protein>
    <submittedName>
        <fullName evidence="5">AraC family transcriptional regulator</fullName>
    </submittedName>
</protein>
<dbReference type="Gene3D" id="1.10.10.60">
    <property type="entry name" value="Homeodomain-like"/>
    <property type="match status" value="2"/>
</dbReference>
<keyword evidence="1" id="KW-0805">Transcription regulation</keyword>
<dbReference type="InterPro" id="IPR018060">
    <property type="entry name" value="HTH_AraC"/>
</dbReference>
<dbReference type="SUPFAM" id="SSF55136">
    <property type="entry name" value="Probable bacterial effector-binding domain"/>
    <property type="match status" value="1"/>
</dbReference>
<dbReference type="PANTHER" id="PTHR47504">
    <property type="entry name" value="RIGHT ORIGIN-BINDING PROTEIN"/>
    <property type="match status" value="1"/>
</dbReference>
<dbReference type="Proteomes" id="UP000595460">
    <property type="component" value="Chromosome"/>
</dbReference>
<dbReference type="PRINTS" id="PR00032">
    <property type="entry name" value="HTHARAC"/>
</dbReference>
<dbReference type="InterPro" id="IPR009057">
    <property type="entry name" value="Homeodomain-like_sf"/>
</dbReference>
<evidence type="ECO:0000256" key="3">
    <source>
        <dbReference type="ARBA" id="ARBA00023163"/>
    </source>
</evidence>
<name>A0ABX7BW08_9HYPH</name>
<keyword evidence="3" id="KW-0804">Transcription</keyword>
<sequence length="277" mass="30572">MQFIERAIWFIETRFADDITLDDIANIGGVSRFHLSRSFGTMTGQSVMTYVRGRRLTLAAQKLLDGAPDILSVALDVGYASHEAFTRAFRDHFGQTPEQMRAHGIADPDLLVAPLRIDETLLAALPEPRIVDAAPLRVAGFSERYTFATNEGIPALWQRFSPYVGHMPGQVGSTTYGVVADFEDDCSFGYLAGVEVLPTADLDEGMAYIDIPAQRYAVFAHEGHISTMRRTAYSIWAHYFPTSTLIPTGGPSFERYGAEHDAQTGHGLVEVWVPVAR</sequence>
<dbReference type="SMART" id="SM00871">
    <property type="entry name" value="AraC_E_bind"/>
    <property type="match status" value="1"/>
</dbReference>
<dbReference type="InterPro" id="IPR018062">
    <property type="entry name" value="HTH_AraC-typ_CS"/>
</dbReference>
<accession>A0ABX7BW08</accession>
<gene>
    <name evidence="5" type="ORF">JI749_10410</name>
</gene>
<dbReference type="InterPro" id="IPR011256">
    <property type="entry name" value="Reg_factor_effector_dom_sf"/>
</dbReference>
<dbReference type="InterPro" id="IPR050959">
    <property type="entry name" value="MarA-like"/>
</dbReference>
<dbReference type="EMBL" id="CP068047">
    <property type="protein sequence ID" value="QQR34797.1"/>
    <property type="molecule type" value="Genomic_DNA"/>
</dbReference>
<dbReference type="RefSeq" id="WP_201653164.1">
    <property type="nucleotide sequence ID" value="NZ_CP068047.1"/>
</dbReference>
<evidence type="ECO:0000256" key="1">
    <source>
        <dbReference type="ARBA" id="ARBA00023015"/>
    </source>
</evidence>
<keyword evidence="2" id="KW-0238">DNA-binding</keyword>
<dbReference type="SUPFAM" id="SSF46689">
    <property type="entry name" value="Homeodomain-like"/>
    <property type="match status" value="2"/>
</dbReference>